<comment type="similarity">
    <text evidence="13">Belongs to the peptidase M48 family.</text>
</comment>
<dbReference type="GO" id="GO:0004222">
    <property type="term" value="F:metalloendopeptidase activity"/>
    <property type="evidence" value="ECO:0007669"/>
    <property type="project" value="InterPro"/>
</dbReference>
<gene>
    <name evidence="17" type="ORF">GEV47_12960</name>
</gene>
<feature type="transmembrane region" description="Helical" evidence="14">
    <location>
        <begin position="335"/>
        <end position="355"/>
    </location>
</feature>
<proteinExistence type="inferred from homology"/>
<evidence type="ECO:0000256" key="12">
    <source>
        <dbReference type="PIRSR" id="PIRSR627057-2"/>
    </source>
</evidence>
<evidence type="ECO:0000313" key="18">
    <source>
        <dbReference type="Proteomes" id="UP000451565"/>
    </source>
</evidence>
<dbReference type="Pfam" id="PF01435">
    <property type="entry name" value="Peptidase_M48"/>
    <property type="match status" value="1"/>
</dbReference>
<reference evidence="17 18" key="1">
    <citation type="submission" date="2019-10" db="EMBL/GenBank/DDBJ databases">
        <title>Glaciimonas soli sp. nov., a psychrophilic bacterium isolated from the forest soil of a high elevation mountain in Taiwan.</title>
        <authorList>
            <person name="Wang L.-T."/>
            <person name="Shieh W.Y."/>
        </authorList>
    </citation>
    <scope>NUCLEOTIDE SEQUENCE [LARGE SCALE GENOMIC DNA]</scope>
    <source>
        <strain evidence="17 18">GS1</strain>
    </source>
</reference>
<feature type="active site" evidence="11">
    <location>
        <position position="280"/>
    </location>
</feature>
<dbReference type="GO" id="GO:0071586">
    <property type="term" value="P:CAAX-box protein processing"/>
    <property type="evidence" value="ECO:0007669"/>
    <property type="project" value="InterPro"/>
</dbReference>
<keyword evidence="2 13" id="KW-0645">Protease</keyword>
<evidence type="ECO:0000256" key="4">
    <source>
        <dbReference type="ARBA" id="ARBA00022723"/>
    </source>
</evidence>
<dbReference type="EMBL" id="WINI01000007">
    <property type="protein sequence ID" value="MQR01584.1"/>
    <property type="molecule type" value="Genomic_DNA"/>
</dbReference>
<feature type="transmembrane region" description="Helical" evidence="14">
    <location>
        <begin position="6"/>
        <end position="24"/>
    </location>
</feature>
<feature type="active site" description="Proton donor" evidence="11">
    <location>
        <position position="368"/>
    </location>
</feature>
<keyword evidence="4 12" id="KW-0479">Metal-binding</keyword>
<evidence type="ECO:0000313" key="17">
    <source>
        <dbReference type="EMBL" id="MQR01584.1"/>
    </source>
</evidence>
<keyword evidence="6" id="KW-0256">Endoplasmic reticulum</keyword>
<evidence type="ECO:0000256" key="8">
    <source>
        <dbReference type="ARBA" id="ARBA00022989"/>
    </source>
</evidence>
<evidence type="ECO:0000256" key="2">
    <source>
        <dbReference type="ARBA" id="ARBA00022670"/>
    </source>
</evidence>
<keyword evidence="5 13" id="KW-0378">Hydrolase</keyword>
<keyword evidence="9 13" id="KW-0482">Metalloprotease</keyword>
<comment type="subcellular location">
    <subcellularLocation>
        <location evidence="1">Endoplasmic reticulum membrane</location>
        <topology evidence="1">Multi-pass membrane protein</topology>
    </subcellularLocation>
</comment>
<feature type="binding site" evidence="12">
    <location>
        <position position="364"/>
    </location>
    <ligand>
        <name>Zn(2+)</name>
        <dbReference type="ChEBI" id="CHEBI:29105"/>
        <note>catalytic</note>
    </ligand>
</feature>
<feature type="domain" description="CAAX prenyl protease 1 N-terminal" evidence="16">
    <location>
        <begin position="28"/>
        <end position="206"/>
    </location>
</feature>
<dbReference type="AlphaFoldDB" id="A0A843YV57"/>
<protein>
    <submittedName>
        <fullName evidence="17">M48 family metalloprotease</fullName>
    </submittedName>
</protein>
<evidence type="ECO:0000256" key="9">
    <source>
        <dbReference type="ARBA" id="ARBA00023049"/>
    </source>
</evidence>
<evidence type="ECO:0000256" key="11">
    <source>
        <dbReference type="PIRSR" id="PIRSR627057-1"/>
    </source>
</evidence>
<dbReference type="Pfam" id="PF16491">
    <property type="entry name" value="Peptidase_M48_N"/>
    <property type="match status" value="1"/>
</dbReference>
<comment type="cofactor">
    <cofactor evidence="12 13">
        <name>Zn(2+)</name>
        <dbReference type="ChEBI" id="CHEBI:29105"/>
    </cofactor>
    <text evidence="12 13">Binds 1 zinc ion per subunit.</text>
</comment>
<feature type="binding site" evidence="12">
    <location>
        <position position="279"/>
    </location>
    <ligand>
        <name>Zn(2+)</name>
        <dbReference type="ChEBI" id="CHEBI:29105"/>
        <note>catalytic</note>
    </ligand>
</feature>
<dbReference type="InterPro" id="IPR032456">
    <property type="entry name" value="Peptidase_M48_N"/>
</dbReference>
<evidence type="ECO:0000256" key="10">
    <source>
        <dbReference type="ARBA" id="ARBA00023136"/>
    </source>
</evidence>
<dbReference type="FunFam" id="3.30.2010.10:FF:000002">
    <property type="entry name" value="CAAX prenyl protease"/>
    <property type="match status" value="1"/>
</dbReference>
<dbReference type="PANTHER" id="PTHR10120">
    <property type="entry name" value="CAAX PRENYL PROTEASE 1"/>
    <property type="match status" value="1"/>
</dbReference>
<dbReference type="Gene3D" id="3.30.2010.10">
    <property type="entry name" value="Metalloproteases ('zincins'), catalytic domain"/>
    <property type="match status" value="1"/>
</dbReference>
<dbReference type="InterPro" id="IPR027057">
    <property type="entry name" value="CAXX_Prtase_1"/>
</dbReference>
<name>A0A843YV57_9BURK</name>
<evidence type="ECO:0000256" key="5">
    <source>
        <dbReference type="ARBA" id="ARBA00022801"/>
    </source>
</evidence>
<evidence type="ECO:0000256" key="13">
    <source>
        <dbReference type="RuleBase" id="RU003983"/>
    </source>
</evidence>
<evidence type="ECO:0000256" key="14">
    <source>
        <dbReference type="SAM" id="Phobius"/>
    </source>
</evidence>
<evidence type="ECO:0000256" key="7">
    <source>
        <dbReference type="ARBA" id="ARBA00022833"/>
    </source>
</evidence>
<keyword evidence="18" id="KW-1185">Reference proteome</keyword>
<dbReference type="OrthoDB" id="9781930at2"/>
<evidence type="ECO:0000259" key="15">
    <source>
        <dbReference type="Pfam" id="PF01435"/>
    </source>
</evidence>
<dbReference type="CDD" id="cd07343">
    <property type="entry name" value="M48A_Zmpste24p_like"/>
    <property type="match status" value="1"/>
</dbReference>
<feature type="transmembrane region" description="Helical" evidence="14">
    <location>
        <begin position="67"/>
        <end position="89"/>
    </location>
</feature>
<dbReference type="InterPro" id="IPR001915">
    <property type="entry name" value="Peptidase_M48"/>
</dbReference>
<keyword evidence="10 14" id="KW-0472">Membrane</keyword>
<feature type="binding site" evidence="12">
    <location>
        <position position="283"/>
    </location>
    <ligand>
        <name>Zn(2+)</name>
        <dbReference type="ChEBI" id="CHEBI:29105"/>
        <note>catalytic</note>
    </ligand>
</feature>
<keyword evidence="7 12" id="KW-0862">Zinc</keyword>
<feature type="transmembrane region" description="Helical" evidence="14">
    <location>
        <begin position="175"/>
        <end position="196"/>
    </location>
</feature>
<dbReference type="Proteomes" id="UP000451565">
    <property type="component" value="Unassembled WGS sequence"/>
</dbReference>
<dbReference type="RefSeq" id="WP_153235194.1">
    <property type="nucleotide sequence ID" value="NZ_WINI01000007.1"/>
</dbReference>
<evidence type="ECO:0000259" key="16">
    <source>
        <dbReference type="Pfam" id="PF16491"/>
    </source>
</evidence>
<feature type="domain" description="Peptidase M48" evidence="15">
    <location>
        <begin position="211"/>
        <end position="420"/>
    </location>
</feature>
<keyword evidence="8 14" id="KW-1133">Transmembrane helix</keyword>
<sequence length="427" mass="47771">MSSLAFSILFIVFLAISVLLRLWLSSRQIRHVLQHRGAVPAEFAEKIPLEAHQKAADYTIAKTKFGLLGLFVSTVVLIGFTLLGGLQWLSHTIFDWAGPGMTYQIGLLVAFALISGLIDLPFDYYKQFVLEARFGFNKMTPKLFFTDMLKNTLLGAAIGLPLIWIVLMLMEKSGALWWFYAWLVWSAFQLLMMVLYPSVIAPIFNKFTPMTDDSLRERIEGLMKRVGFASKGLFVMDGSKRSAHGNAYFSGFGASKRIVFFDTLIARLAPNEIEAVLAHELGHFKLKHIVKRIVVMFAISLVFLALLGYLKQQVWFYTGLGVNPLLLDNLSNNNAMALILFMLVLPVFTFLLSPLNSITSRKHEFEADAFAAKHTNADDLIKALVKLYEDNASTLTPDPLHSTFYDSHPPATARIAKLTAQSVAIHG</sequence>
<feature type="transmembrane region" description="Helical" evidence="14">
    <location>
        <begin position="143"/>
        <end position="169"/>
    </location>
</feature>
<evidence type="ECO:0000256" key="1">
    <source>
        <dbReference type="ARBA" id="ARBA00004477"/>
    </source>
</evidence>
<keyword evidence="3 14" id="KW-0812">Transmembrane</keyword>
<accession>A0A843YV57</accession>
<comment type="caution">
    <text evidence="17">The sequence shown here is derived from an EMBL/GenBank/DDBJ whole genome shotgun (WGS) entry which is preliminary data.</text>
</comment>
<organism evidence="17 18">
    <name type="scientific">Glaciimonas soli</name>
    <dbReference type="NCBI Taxonomy" id="2590999"/>
    <lineage>
        <taxon>Bacteria</taxon>
        <taxon>Pseudomonadati</taxon>
        <taxon>Pseudomonadota</taxon>
        <taxon>Betaproteobacteria</taxon>
        <taxon>Burkholderiales</taxon>
        <taxon>Oxalobacteraceae</taxon>
        <taxon>Glaciimonas</taxon>
    </lineage>
</organism>
<evidence type="ECO:0000256" key="3">
    <source>
        <dbReference type="ARBA" id="ARBA00022692"/>
    </source>
</evidence>
<dbReference type="GO" id="GO:0046872">
    <property type="term" value="F:metal ion binding"/>
    <property type="evidence" value="ECO:0007669"/>
    <property type="project" value="UniProtKB-KW"/>
</dbReference>
<feature type="transmembrane region" description="Helical" evidence="14">
    <location>
        <begin position="101"/>
        <end position="122"/>
    </location>
</feature>
<evidence type="ECO:0000256" key="6">
    <source>
        <dbReference type="ARBA" id="ARBA00022824"/>
    </source>
</evidence>
<feature type="transmembrane region" description="Helical" evidence="14">
    <location>
        <begin position="293"/>
        <end position="310"/>
    </location>
</feature>